<organism evidence="2 3">
    <name type="scientific">Phytophthora lilii</name>
    <dbReference type="NCBI Taxonomy" id="2077276"/>
    <lineage>
        <taxon>Eukaryota</taxon>
        <taxon>Sar</taxon>
        <taxon>Stramenopiles</taxon>
        <taxon>Oomycota</taxon>
        <taxon>Peronosporomycetes</taxon>
        <taxon>Peronosporales</taxon>
        <taxon>Peronosporaceae</taxon>
        <taxon>Phytophthora</taxon>
    </lineage>
</organism>
<evidence type="ECO:0000256" key="1">
    <source>
        <dbReference type="SAM" id="Coils"/>
    </source>
</evidence>
<reference evidence="2" key="1">
    <citation type="submission" date="2023-04" db="EMBL/GenBank/DDBJ databases">
        <title>Phytophthora lilii NBRC 32176.</title>
        <authorList>
            <person name="Ichikawa N."/>
            <person name="Sato H."/>
            <person name="Tonouchi N."/>
        </authorList>
    </citation>
    <scope>NUCLEOTIDE SEQUENCE</scope>
    <source>
        <strain evidence="2">NBRC 32176</strain>
    </source>
</reference>
<dbReference type="Proteomes" id="UP001165083">
    <property type="component" value="Unassembled WGS sequence"/>
</dbReference>
<dbReference type="AlphaFoldDB" id="A0A9W6TZX7"/>
<evidence type="ECO:0000313" key="3">
    <source>
        <dbReference type="Proteomes" id="UP001165083"/>
    </source>
</evidence>
<keyword evidence="3" id="KW-1185">Reference proteome</keyword>
<proteinExistence type="predicted"/>
<evidence type="ECO:0000313" key="2">
    <source>
        <dbReference type="EMBL" id="GMF23702.1"/>
    </source>
</evidence>
<protein>
    <submittedName>
        <fullName evidence="2">Unnamed protein product</fullName>
    </submittedName>
</protein>
<dbReference type="EMBL" id="BSXW01000485">
    <property type="protein sequence ID" value="GMF23702.1"/>
    <property type="molecule type" value="Genomic_DNA"/>
</dbReference>
<accession>A0A9W6TZX7</accession>
<comment type="caution">
    <text evidence="2">The sequence shown here is derived from an EMBL/GenBank/DDBJ whole genome shotgun (WGS) entry which is preliminary data.</text>
</comment>
<feature type="coiled-coil region" evidence="1">
    <location>
        <begin position="81"/>
        <end position="143"/>
    </location>
</feature>
<name>A0A9W6TZX7_9STRA</name>
<sequence>MSTGKWTMKARRRTKIFYTFNGQVEKLKAEEPEVIAFLRKALDEQRAIGNGIQSQNGDDSEKHELEIEISKFKKTQRGIEAENENSKRRLLKNALSEVEGRNQDLKKENANLKERKCNVRGGKGELQKEIQRLRELLNEVQRGNYELKTASAKAQNEANGALQEEKRCVEVQLTLLKMREHRFDALEAGVENERSKQAKEMGELRTTVHSLERQKGEDDRYARRLRKDLDAVRAAMTDLETMNKAFQLQLATESKIDYFVEDHTCDCTYALLQTR</sequence>
<keyword evidence="1" id="KW-0175">Coiled coil</keyword>
<gene>
    <name evidence="2" type="ORF">Plil01_000960600</name>
</gene>